<feature type="compositionally biased region" description="Basic and acidic residues" evidence="6">
    <location>
        <begin position="108"/>
        <end position="117"/>
    </location>
</feature>
<name>A0ABS8UU11_DATST</name>
<feature type="region of interest" description="Disordered" evidence="6">
    <location>
        <begin position="71"/>
        <end position="127"/>
    </location>
</feature>
<keyword evidence="3" id="KW-0378">Hydrolase</keyword>
<evidence type="ECO:0000256" key="6">
    <source>
        <dbReference type="SAM" id="MobiDB-lite"/>
    </source>
</evidence>
<feature type="compositionally biased region" description="Basic residues" evidence="6">
    <location>
        <begin position="1"/>
        <end position="14"/>
    </location>
</feature>
<reference evidence="7 8" key="1">
    <citation type="journal article" date="2021" name="BMC Genomics">
        <title>Datura genome reveals duplications of psychoactive alkaloid biosynthetic genes and high mutation rate following tissue culture.</title>
        <authorList>
            <person name="Rajewski A."/>
            <person name="Carter-House D."/>
            <person name="Stajich J."/>
            <person name="Litt A."/>
        </authorList>
    </citation>
    <scope>NUCLEOTIDE SEQUENCE [LARGE SCALE GENOMIC DNA]</scope>
    <source>
        <strain evidence="7">AR-01</strain>
    </source>
</reference>
<keyword evidence="4" id="KW-0067">ATP-binding</keyword>
<proteinExistence type="predicted"/>
<evidence type="ECO:0000313" key="8">
    <source>
        <dbReference type="Proteomes" id="UP000823775"/>
    </source>
</evidence>
<evidence type="ECO:0000313" key="7">
    <source>
        <dbReference type="EMBL" id="MCD9638267.1"/>
    </source>
</evidence>
<evidence type="ECO:0000256" key="4">
    <source>
        <dbReference type="ARBA" id="ARBA00022840"/>
    </source>
</evidence>
<evidence type="ECO:0000256" key="1">
    <source>
        <dbReference type="ARBA" id="ARBA00004123"/>
    </source>
</evidence>
<feature type="region of interest" description="Disordered" evidence="6">
    <location>
        <begin position="202"/>
        <end position="222"/>
    </location>
</feature>
<keyword evidence="3" id="KW-0347">Helicase</keyword>
<feature type="region of interest" description="Disordered" evidence="6">
    <location>
        <begin position="413"/>
        <end position="433"/>
    </location>
</feature>
<dbReference type="PANTHER" id="PTHR45821">
    <property type="entry name" value="SNF2 DOMAIN-CONTAINING PROTEIN CLASSY 2-RELATED"/>
    <property type="match status" value="1"/>
</dbReference>
<feature type="region of interest" description="Disordered" evidence="6">
    <location>
        <begin position="262"/>
        <end position="295"/>
    </location>
</feature>
<dbReference type="PANTHER" id="PTHR45821:SF5">
    <property type="entry name" value="SNF2 DOMAIN-CONTAINING PROTEIN CLASSY 4"/>
    <property type="match status" value="1"/>
</dbReference>
<dbReference type="InterPro" id="IPR044567">
    <property type="entry name" value="CLSY/DRD1"/>
</dbReference>
<accession>A0ABS8UU11</accession>
<comment type="subcellular location">
    <subcellularLocation>
        <location evidence="1">Nucleus</location>
    </subcellularLocation>
</comment>
<organism evidence="7 8">
    <name type="scientific">Datura stramonium</name>
    <name type="common">Jimsonweed</name>
    <name type="synonym">Common thornapple</name>
    <dbReference type="NCBI Taxonomy" id="4076"/>
    <lineage>
        <taxon>Eukaryota</taxon>
        <taxon>Viridiplantae</taxon>
        <taxon>Streptophyta</taxon>
        <taxon>Embryophyta</taxon>
        <taxon>Tracheophyta</taxon>
        <taxon>Spermatophyta</taxon>
        <taxon>Magnoliopsida</taxon>
        <taxon>eudicotyledons</taxon>
        <taxon>Gunneridae</taxon>
        <taxon>Pentapetalae</taxon>
        <taxon>asterids</taxon>
        <taxon>lamiids</taxon>
        <taxon>Solanales</taxon>
        <taxon>Solanaceae</taxon>
        <taxon>Solanoideae</taxon>
        <taxon>Datureae</taxon>
        <taxon>Datura</taxon>
    </lineage>
</organism>
<protein>
    <submittedName>
        <fullName evidence="7">Uncharacterized protein</fullName>
    </submittedName>
</protein>
<evidence type="ECO:0000256" key="3">
    <source>
        <dbReference type="ARBA" id="ARBA00022806"/>
    </source>
</evidence>
<keyword evidence="5" id="KW-0539">Nucleus</keyword>
<feature type="region of interest" description="Disordered" evidence="6">
    <location>
        <begin position="1"/>
        <end position="36"/>
    </location>
</feature>
<gene>
    <name evidence="7" type="ORF">HAX54_022138</name>
</gene>
<dbReference type="Proteomes" id="UP000823775">
    <property type="component" value="Unassembled WGS sequence"/>
</dbReference>
<keyword evidence="2" id="KW-0547">Nucleotide-binding</keyword>
<sequence>MGNRRCKKLDKGKKKVEQWEEGVQSRTVDDSESDPDVVFIGEEADVTIGSGSGPTDPRSVVFIGEEAKEVNRIRSWSKNATDESESETSSDEDNDDPKDTNFQDDGEESKTRLKRTEEVDDSQEAARILDVRGPTDPCCFHWEEAAVTTGSGSRPTDPDIVFTGEEAELDSGSWSKNATDELNPKLQVTRIMMIPKTRISSGLILPSDGEESKSSSEEDREVDDSVQIAVRKDRRTRKKILKILEFVKFVVDSIINVDDRDKPFSRGEERGSSHRNISFNFPARENPRPEDSPIYGEGTRGILVSKCQRDKCILTNVEDLSLCGKHCWRYNSGRGRESPYPINHKELYNTLPVVSPKFAGFRSRNGLVLAVPLTRMAEPYGDTLKPTALQKELLTRIPENPGSFYEQNLVSPEHSAHPSLVANRRSSPKLEDH</sequence>
<dbReference type="EMBL" id="JACEIK010002660">
    <property type="protein sequence ID" value="MCD9638267.1"/>
    <property type="molecule type" value="Genomic_DNA"/>
</dbReference>
<evidence type="ECO:0000256" key="5">
    <source>
        <dbReference type="ARBA" id="ARBA00023242"/>
    </source>
</evidence>
<evidence type="ECO:0000256" key="2">
    <source>
        <dbReference type="ARBA" id="ARBA00022741"/>
    </source>
</evidence>
<feature type="compositionally biased region" description="Acidic residues" evidence="6">
    <location>
        <begin position="82"/>
        <end position="107"/>
    </location>
</feature>
<comment type="caution">
    <text evidence="7">The sequence shown here is derived from an EMBL/GenBank/DDBJ whole genome shotgun (WGS) entry which is preliminary data.</text>
</comment>
<feature type="compositionally biased region" description="Basic and acidic residues" evidence="6">
    <location>
        <begin position="262"/>
        <end position="272"/>
    </location>
</feature>
<keyword evidence="8" id="KW-1185">Reference proteome</keyword>